<protein>
    <recommendedName>
        <fullName evidence="5">Tyr recombinase domain-containing protein</fullName>
    </recommendedName>
</protein>
<evidence type="ECO:0000256" key="1">
    <source>
        <dbReference type="ARBA" id="ARBA00023172"/>
    </source>
</evidence>
<name>A0AAW1IDF7_POPJA</name>
<sequence>MVYLFILLSINSTHARAYAAGIVKEGSDALYLAIKIVLIMGYTGACRRDELTNMSIHDLEFKSDIILVTVPKTKNNIVRVFAITDEPSTSGHSRVISSNDSQSQESTIRAKYIWSF</sequence>
<dbReference type="SUPFAM" id="SSF56349">
    <property type="entry name" value="DNA breaking-rejoining enzymes"/>
    <property type="match status" value="1"/>
</dbReference>
<evidence type="ECO:0000313" key="4">
    <source>
        <dbReference type="Proteomes" id="UP001458880"/>
    </source>
</evidence>
<dbReference type="InterPro" id="IPR013762">
    <property type="entry name" value="Integrase-like_cat_sf"/>
</dbReference>
<evidence type="ECO:0008006" key="5">
    <source>
        <dbReference type="Google" id="ProtNLM"/>
    </source>
</evidence>
<dbReference type="GO" id="GO:0003677">
    <property type="term" value="F:DNA binding"/>
    <property type="evidence" value="ECO:0007669"/>
    <property type="project" value="InterPro"/>
</dbReference>
<feature type="signal peptide" evidence="2">
    <location>
        <begin position="1"/>
        <end position="15"/>
    </location>
</feature>
<evidence type="ECO:0000256" key="2">
    <source>
        <dbReference type="SAM" id="SignalP"/>
    </source>
</evidence>
<dbReference type="Proteomes" id="UP001458880">
    <property type="component" value="Unassembled WGS sequence"/>
</dbReference>
<keyword evidence="2" id="KW-0732">Signal</keyword>
<feature type="chain" id="PRO_5043329322" description="Tyr recombinase domain-containing protein" evidence="2">
    <location>
        <begin position="16"/>
        <end position="116"/>
    </location>
</feature>
<keyword evidence="4" id="KW-1185">Reference proteome</keyword>
<dbReference type="GO" id="GO:0006310">
    <property type="term" value="P:DNA recombination"/>
    <property type="evidence" value="ECO:0007669"/>
    <property type="project" value="UniProtKB-KW"/>
</dbReference>
<keyword evidence="1" id="KW-0233">DNA recombination</keyword>
<proteinExistence type="predicted"/>
<comment type="caution">
    <text evidence="3">The sequence shown here is derived from an EMBL/GenBank/DDBJ whole genome shotgun (WGS) entry which is preliminary data.</text>
</comment>
<organism evidence="3 4">
    <name type="scientific">Popillia japonica</name>
    <name type="common">Japanese beetle</name>
    <dbReference type="NCBI Taxonomy" id="7064"/>
    <lineage>
        <taxon>Eukaryota</taxon>
        <taxon>Metazoa</taxon>
        <taxon>Ecdysozoa</taxon>
        <taxon>Arthropoda</taxon>
        <taxon>Hexapoda</taxon>
        <taxon>Insecta</taxon>
        <taxon>Pterygota</taxon>
        <taxon>Neoptera</taxon>
        <taxon>Endopterygota</taxon>
        <taxon>Coleoptera</taxon>
        <taxon>Polyphaga</taxon>
        <taxon>Scarabaeiformia</taxon>
        <taxon>Scarabaeidae</taxon>
        <taxon>Rutelinae</taxon>
        <taxon>Popillia</taxon>
    </lineage>
</organism>
<dbReference type="EMBL" id="JASPKY010000634">
    <property type="protein sequence ID" value="KAK9687559.1"/>
    <property type="molecule type" value="Genomic_DNA"/>
</dbReference>
<dbReference type="Gene3D" id="1.10.443.10">
    <property type="entry name" value="Intergrase catalytic core"/>
    <property type="match status" value="1"/>
</dbReference>
<reference evidence="3 4" key="1">
    <citation type="journal article" date="2024" name="BMC Genomics">
        <title>De novo assembly and annotation of Popillia japonica's genome with initial clues to its potential as an invasive pest.</title>
        <authorList>
            <person name="Cucini C."/>
            <person name="Boschi S."/>
            <person name="Funari R."/>
            <person name="Cardaioli E."/>
            <person name="Iannotti N."/>
            <person name="Marturano G."/>
            <person name="Paoli F."/>
            <person name="Bruttini M."/>
            <person name="Carapelli A."/>
            <person name="Frati F."/>
            <person name="Nardi F."/>
        </authorList>
    </citation>
    <scope>NUCLEOTIDE SEQUENCE [LARGE SCALE GENOMIC DNA]</scope>
    <source>
        <strain evidence="3">DMR45628</strain>
    </source>
</reference>
<dbReference type="AlphaFoldDB" id="A0AAW1IDF7"/>
<dbReference type="GO" id="GO:0015074">
    <property type="term" value="P:DNA integration"/>
    <property type="evidence" value="ECO:0007669"/>
    <property type="project" value="InterPro"/>
</dbReference>
<gene>
    <name evidence="3" type="ORF">QE152_g36180</name>
</gene>
<accession>A0AAW1IDF7</accession>
<dbReference type="InterPro" id="IPR011010">
    <property type="entry name" value="DNA_brk_join_enz"/>
</dbReference>
<evidence type="ECO:0000313" key="3">
    <source>
        <dbReference type="EMBL" id="KAK9687559.1"/>
    </source>
</evidence>